<feature type="domain" description="Thyroglobulin type-1" evidence="8">
    <location>
        <begin position="3678"/>
        <end position="3741"/>
    </location>
</feature>
<dbReference type="InterPro" id="IPR000716">
    <property type="entry name" value="Thyroglobulin_1"/>
</dbReference>
<dbReference type="InterPro" id="IPR036465">
    <property type="entry name" value="vWFA_dom_sf"/>
</dbReference>
<dbReference type="STRING" id="50429.A0A2B4RH85"/>
<feature type="domain" description="Thyroglobulin type-1" evidence="8">
    <location>
        <begin position="4762"/>
        <end position="4827"/>
    </location>
</feature>
<feature type="domain" description="Thyroglobulin type-1" evidence="8">
    <location>
        <begin position="3903"/>
        <end position="3976"/>
    </location>
</feature>
<keyword evidence="3" id="KW-0677">Repeat</keyword>
<feature type="disulfide bond" evidence="5">
    <location>
        <begin position="407"/>
        <end position="414"/>
    </location>
</feature>
<feature type="disulfide bond" evidence="5">
    <location>
        <begin position="2890"/>
        <end position="2897"/>
    </location>
</feature>
<feature type="disulfide bond" evidence="5">
    <location>
        <begin position="3713"/>
        <end position="3720"/>
    </location>
</feature>
<feature type="domain" description="Thyroglobulin type-1" evidence="8">
    <location>
        <begin position="5198"/>
        <end position="5263"/>
    </location>
</feature>
<feature type="domain" description="Thyroglobulin type-1" evidence="8">
    <location>
        <begin position="2202"/>
        <end position="2257"/>
    </location>
</feature>
<feature type="disulfide bond" evidence="5">
    <location>
        <begin position="4727"/>
        <end position="4734"/>
    </location>
</feature>
<feature type="domain" description="Thyroglobulin type-1" evidence="8">
    <location>
        <begin position="7173"/>
        <end position="7235"/>
    </location>
</feature>
<feature type="domain" description="Thyroglobulin type-1" evidence="8">
    <location>
        <begin position="2718"/>
        <end position="2782"/>
    </location>
</feature>
<dbReference type="InterPro" id="IPR002035">
    <property type="entry name" value="VWF_A"/>
</dbReference>
<feature type="domain" description="Thyroglobulin type-1" evidence="8">
    <location>
        <begin position="3401"/>
        <end position="3464"/>
    </location>
</feature>
<feature type="domain" description="Thyroglobulin type-1" evidence="8">
    <location>
        <begin position="4177"/>
        <end position="4241"/>
    </location>
</feature>
<feature type="disulfide bond" evidence="5">
    <location>
        <begin position="4289"/>
        <end position="4296"/>
    </location>
</feature>
<dbReference type="GO" id="GO:0030414">
    <property type="term" value="F:peptidase inhibitor activity"/>
    <property type="evidence" value="ECO:0007669"/>
    <property type="project" value="InterPro"/>
</dbReference>
<dbReference type="Pfam" id="PF00086">
    <property type="entry name" value="Thyroglobulin_1"/>
    <property type="match status" value="56"/>
</dbReference>
<feature type="domain" description="VWFA" evidence="7">
    <location>
        <begin position="5700"/>
        <end position="5880"/>
    </location>
</feature>
<dbReference type="SUPFAM" id="SSF57256">
    <property type="entry name" value="Elafin-like"/>
    <property type="match status" value="2"/>
</dbReference>
<feature type="disulfide bond" evidence="5">
    <location>
        <begin position="2998"/>
        <end position="3017"/>
    </location>
</feature>
<feature type="disulfide bond" evidence="5">
    <location>
        <begin position="4360"/>
        <end position="4367"/>
    </location>
</feature>
<feature type="disulfide bond" evidence="5">
    <location>
        <begin position="4369"/>
        <end position="4389"/>
    </location>
</feature>
<feature type="disulfide bond" evidence="5">
    <location>
        <begin position="5665"/>
        <end position="5672"/>
    </location>
</feature>
<feature type="domain" description="Thyroglobulin type-1" evidence="8">
    <location>
        <begin position="5269"/>
        <end position="5342"/>
    </location>
</feature>
<feature type="disulfide bond" evidence="5">
    <location>
        <begin position="4011"/>
        <end position="4018"/>
    </location>
</feature>
<feature type="domain" description="Thyroglobulin type-1" evidence="8">
    <location>
        <begin position="4690"/>
        <end position="4756"/>
    </location>
</feature>
<dbReference type="Gene3D" id="4.10.800.10">
    <property type="entry name" value="Thyroglobulin type-1"/>
    <property type="match status" value="56"/>
</dbReference>
<feature type="domain" description="Thyroglobulin type-1" evidence="8">
    <location>
        <begin position="4621"/>
        <end position="4684"/>
    </location>
</feature>
<feature type="domain" description="Thyroglobulin type-1" evidence="8">
    <location>
        <begin position="2062"/>
        <end position="2125"/>
    </location>
</feature>
<evidence type="ECO:0000256" key="3">
    <source>
        <dbReference type="ARBA" id="ARBA00022737"/>
    </source>
</evidence>
<dbReference type="OrthoDB" id="406800at2759"/>
<feature type="domain" description="Thyroglobulin type-1" evidence="8">
    <location>
        <begin position="4251"/>
        <end position="4325"/>
    </location>
</feature>
<comment type="caution">
    <text evidence="11">The sequence shown here is derived from an EMBL/GenBank/DDBJ whole genome shotgun (WGS) entry which is preliminary data.</text>
</comment>
<feature type="domain" description="VWFA" evidence="7">
    <location>
        <begin position="7551"/>
        <end position="7642"/>
    </location>
</feature>
<dbReference type="PANTHER" id="PTHR12352:SF3">
    <property type="entry name" value="NIDOGEN-2"/>
    <property type="match status" value="1"/>
</dbReference>
<feature type="disulfide bond" evidence="5">
    <location>
        <begin position="3028"/>
        <end position="3035"/>
    </location>
</feature>
<dbReference type="PROSITE" id="PS50234">
    <property type="entry name" value="VWFA"/>
    <property type="match status" value="18"/>
</dbReference>
<feature type="domain" description="VWFA" evidence="7">
    <location>
        <begin position="2269"/>
        <end position="2455"/>
    </location>
</feature>
<feature type="disulfide bond" evidence="5">
    <location>
        <begin position="3168"/>
        <end position="3175"/>
    </location>
</feature>
<feature type="domain" description="Thyroglobulin type-1" evidence="8">
    <location>
        <begin position="4834"/>
        <end position="4898"/>
    </location>
</feature>
<feature type="disulfide bond" evidence="5">
    <location>
        <begin position="4870"/>
        <end position="4877"/>
    </location>
</feature>
<comment type="caution">
    <text evidence="5">Lacks conserved residue(s) required for the propagation of feature annotation.</text>
</comment>
<dbReference type="InterPro" id="IPR051950">
    <property type="entry name" value="Dev_reg/Prot_inhib"/>
</dbReference>
<dbReference type="PANTHER" id="PTHR12352">
    <property type="entry name" value="SECRETED MODULAR CALCIUM-BINDING PROTEIN"/>
    <property type="match status" value="1"/>
</dbReference>
<feature type="domain" description="Thyroglobulin type-1" evidence="8">
    <location>
        <begin position="5352"/>
        <end position="5404"/>
    </location>
</feature>
<dbReference type="SUPFAM" id="SSF57610">
    <property type="entry name" value="Thyroglobulin type-1 domain"/>
    <property type="match status" value="55"/>
</dbReference>
<feature type="domain" description="Thyroglobulin type-1" evidence="8">
    <location>
        <begin position="304"/>
        <end position="367"/>
    </location>
</feature>
<feature type="domain" description="Thyroglobulin type-1" evidence="8">
    <location>
        <begin position="4976"/>
        <end position="5041"/>
    </location>
</feature>
<feature type="domain" description="Thyroglobulin type-1" evidence="8">
    <location>
        <begin position="6692"/>
        <end position="6754"/>
    </location>
</feature>
<feature type="disulfide bond" evidence="5">
    <location>
        <begin position="4799"/>
        <end position="4806"/>
    </location>
</feature>
<feature type="domain" description="Thyroglobulin type-1" evidence="8">
    <location>
        <begin position="6974"/>
        <end position="7028"/>
    </location>
</feature>
<keyword evidence="12" id="KW-1185">Reference proteome</keyword>
<dbReference type="PROSITE" id="PS51162">
    <property type="entry name" value="THYROGLOBULIN_1_2"/>
    <property type="match status" value="56"/>
</dbReference>
<feature type="domain" description="VWFA" evidence="7">
    <location>
        <begin position="3208"/>
        <end position="3388"/>
    </location>
</feature>
<feature type="domain" description="VWFA" evidence="7">
    <location>
        <begin position="1509"/>
        <end position="1662"/>
    </location>
</feature>
<evidence type="ECO:0000256" key="5">
    <source>
        <dbReference type="PROSITE-ProRule" id="PRU00500"/>
    </source>
</evidence>
<reference evidence="12" key="1">
    <citation type="journal article" date="2017" name="bioRxiv">
        <title>Comparative analysis of the genomes of Stylophora pistillata and Acropora digitifera provides evidence for extensive differences between species of corals.</title>
        <authorList>
            <person name="Voolstra C.R."/>
            <person name="Li Y."/>
            <person name="Liew Y.J."/>
            <person name="Baumgarten S."/>
            <person name="Zoccola D."/>
            <person name="Flot J.-F."/>
            <person name="Tambutte S."/>
            <person name="Allemand D."/>
            <person name="Aranda M."/>
        </authorList>
    </citation>
    <scope>NUCLEOTIDE SEQUENCE [LARGE SCALE GENOMIC DNA]</scope>
</reference>
<feature type="domain" description="Thyroglobulin type-1" evidence="8">
    <location>
        <begin position="2858"/>
        <end position="2918"/>
    </location>
</feature>
<dbReference type="GO" id="GO:0005581">
    <property type="term" value="C:collagen trimer"/>
    <property type="evidence" value="ECO:0007669"/>
    <property type="project" value="UniProtKB-KW"/>
</dbReference>
<feature type="disulfide bond" evidence="5">
    <location>
        <begin position="5013"/>
        <end position="5020"/>
    </location>
</feature>
<feature type="domain" description="VWFA" evidence="7">
    <location>
        <begin position="1127"/>
        <end position="1308"/>
    </location>
</feature>
<evidence type="ECO:0000313" key="11">
    <source>
        <dbReference type="EMBL" id="PFX15748.1"/>
    </source>
</evidence>
<feature type="domain" description="Thyroglobulin type-1" evidence="8">
    <location>
        <begin position="6761"/>
        <end position="6821"/>
    </location>
</feature>
<feature type="domain" description="VWFA" evidence="7">
    <location>
        <begin position="6295"/>
        <end position="6475"/>
    </location>
</feature>
<evidence type="ECO:0000259" key="9">
    <source>
        <dbReference type="PROSITE" id="PS51390"/>
    </source>
</evidence>
<dbReference type="PROSITE" id="PS00484">
    <property type="entry name" value="THYROGLOBULIN_1_1"/>
    <property type="match status" value="27"/>
</dbReference>
<feature type="disulfide bond" evidence="5">
    <location>
        <begin position="4736"/>
        <end position="4756"/>
    </location>
</feature>
<dbReference type="CDD" id="cd00104">
    <property type="entry name" value="KAZAL_FS"/>
    <property type="match status" value="1"/>
</dbReference>
<dbReference type="Proteomes" id="UP000225706">
    <property type="component" value="Unassembled WGS sequence"/>
</dbReference>
<evidence type="ECO:0000256" key="2">
    <source>
        <dbReference type="ARBA" id="ARBA00022525"/>
    </source>
</evidence>
<feature type="domain" description="Thyroglobulin type-1" evidence="8">
    <location>
        <begin position="581"/>
        <end position="644"/>
    </location>
</feature>
<protein>
    <submittedName>
        <fullName evidence="11">Collagen alpha-4(VI) chain</fullName>
    </submittedName>
</protein>
<feature type="domain" description="VWFA" evidence="7">
    <location>
        <begin position="758"/>
        <end position="951"/>
    </location>
</feature>
<dbReference type="Pfam" id="PF00092">
    <property type="entry name" value="VWA"/>
    <property type="match status" value="18"/>
</dbReference>
<feature type="disulfide bond" evidence="5">
    <location>
        <begin position="2163"/>
        <end position="2170"/>
    </location>
</feature>
<feature type="domain" description="Thyroglobulin type-1" evidence="8">
    <location>
        <begin position="514"/>
        <end position="574"/>
    </location>
</feature>
<keyword evidence="4 5" id="KW-1015">Disulfide bond</keyword>
<feature type="domain" description="VWFA" evidence="7">
    <location>
        <begin position="1318"/>
        <end position="1500"/>
    </location>
</feature>
<accession>A0A2B4RH85</accession>
<feature type="domain" description="Thyroglobulin type-1" evidence="8">
    <location>
        <begin position="2788"/>
        <end position="2851"/>
    </location>
</feature>
<feature type="domain" description="Thyroglobulin type-1" evidence="8">
    <location>
        <begin position="5561"/>
        <end position="5619"/>
    </location>
</feature>
<feature type="domain" description="Thyroglobulin type-1" evidence="8">
    <location>
        <begin position="4395"/>
        <end position="4463"/>
    </location>
</feature>
<feature type="domain" description="Thyroglobulin type-1" evidence="8">
    <location>
        <begin position="3131"/>
        <end position="3196"/>
    </location>
</feature>
<dbReference type="GO" id="GO:0005615">
    <property type="term" value="C:extracellular space"/>
    <property type="evidence" value="ECO:0007669"/>
    <property type="project" value="TreeGrafter"/>
</dbReference>
<feature type="domain" description="Thyroglobulin type-1" evidence="8">
    <location>
        <begin position="4045"/>
        <end position="4096"/>
    </location>
</feature>
<feature type="domain" description="Thyroglobulin type-1" evidence="8">
    <location>
        <begin position="4349"/>
        <end position="4389"/>
    </location>
</feature>
<dbReference type="SMART" id="SM00217">
    <property type="entry name" value="WAP"/>
    <property type="match status" value="2"/>
</dbReference>
<feature type="domain" description="Thyroglobulin type-1" evidence="8">
    <location>
        <begin position="4470"/>
        <end position="4537"/>
    </location>
</feature>
<feature type="domain" description="VWFA" evidence="7">
    <location>
        <begin position="111"/>
        <end position="294"/>
    </location>
</feature>
<feature type="disulfide bond" evidence="5">
    <location>
        <begin position="4594"/>
        <end position="4614"/>
    </location>
</feature>
<feature type="domain" description="VWFA" evidence="7">
    <location>
        <begin position="6097"/>
        <end position="6279"/>
    </location>
</feature>
<keyword evidence="11" id="KW-0176">Collagen</keyword>
<feature type="disulfide bond" evidence="5">
    <location>
        <begin position="5164"/>
        <end position="5171"/>
    </location>
</feature>
<dbReference type="CDD" id="cd01450">
    <property type="entry name" value="vWFA_subfamily_ECM"/>
    <property type="match status" value="16"/>
</dbReference>
<feature type="domain" description="Thyroglobulin type-1" evidence="8">
    <location>
        <begin position="3533"/>
        <end position="3597"/>
    </location>
</feature>
<feature type="domain" description="Thyroglobulin type-1" evidence="8">
    <location>
        <begin position="2649"/>
        <end position="2711"/>
    </location>
</feature>
<dbReference type="InterPro" id="IPR036645">
    <property type="entry name" value="Elafin-like_sf"/>
</dbReference>
<dbReference type="SMART" id="SM00280">
    <property type="entry name" value="KAZAL"/>
    <property type="match status" value="1"/>
</dbReference>
<feature type="domain" description="Thyroglobulin type-1" evidence="8">
    <location>
        <begin position="6828"/>
        <end position="6890"/>
    </location>
</feature>
<dbReference type="EMBL" id="LSMT01000615">
    <property type="protein sequence ID" value="PFX15748.1"/>
    <property type="molecule type" value="Genomic_DNA"/>
</dbReference>
<feature type="domain" description="VWFA" evidence="7">
    <location>
        <begin position="1689"/>
        <end position="1877"/>
    </location>
</feature>
<feature type="disulfide bond" evidence="5">
    <location>
        <begin position="546"/>
        <end position="553"/>
    </location>
</feature>
<sequence>MRPFGNILSFRNVLKGDGGVYTCEATGGPDGNQVVRALVNVTIEQFAPHPGHDKPGTCPTPPDDRSDCLSPTDECSVDRDCDDNMKCCDRPCGRVCVEPEIKEKKCKAIVDLAFVVDSSGSISRRNWKLLLAFLKDAISSLDVSPKGSHVASVSYSSYPKVDFRFNTLPNDKLNAEELHKLVNTIRHQRGFTYIDRAMKLANEEIFSDKGGMRQAVRKVCFVLTDGAQTTNGKKGPYVPLDIASKPLKDKGIEVWSIGVGKNAQRVELETIASDPGKVLTVKSFKELKSILTEIKKAACEDKKETKCQREFVAATKDTAPGRFVPRCKLDGSYADVQCRGSVCYCVDKDGNEIVGTRTPLASGKPNCTAPYKLTPCQEAYRKAIQNPKVGGYVPRCKDDGEYQGLQCSGAFSQCWCVDSNGKEISGTRTTLNLQCPDPATQPKYTDCQRRYMELSRNPVQGRYIPWCRSDGGFNWRQCYGDHCFCVDQYGQELSNTRVHSSNGLPKCSKEGGLLTPCQLKALPTYIGAPGVAFRCRRDGSFEGVQCERNGVYCWCVDENGNEIPGTRSRNAIRCPRRGAPLTSCWRAYQDALRSYTIDKFIPWCRPDGSYSPVQCYRSYCYCVNKDGQEISDTRTFTVTGKPKCTYTSEMASILFLEIIHVEISTWYAPQVATVNPAKEGIGKPLEVAHLPITFRGAGVREIMNQCNATDRAVGVLNLMELRFLTQDQEEQLLALHHIWHHCDRICLLFLVDDRRPLDFGFLVDSSPDISRENWQRILWYMRNVVDRLSSINHGSYGTRVGVVSYASVTRLHFDFNFLHGFSLNKERVKAHINSLPRQPGNDRRLGGAIDFTRRNLFSRKGGARPNSRRILLIITAGPQAAGSSFASAATQLKKEGVQIYSVGVGSRYKQEEVLFLASYADYVRPYSFSELPRRYFNPDYQIDLGFIVDSSVDWKSYTKAVAYAFNISPGNTRVGFIVFGNYAKIAFPFDADYTWAGVRQLIDGIQVSDSKEKRIDLALQMAYKDLFTSRNGARSGARKVLIVISGGIWNVYYRPAWRSAAAQLRSSGVDVYITGVIPQAAASYFRDITGSRPPFSTKAYVASEQGAMDYYQVIRNIVFGARPRQIDLGFVVDSSDSVGWSNMQRFISSMVESFDISEERVHVGFIVFSDRAVLSFGFNELQGSSYTLSGIRQLINRVSRLGGSERRVDLALNTAYRDLFSDVGGTRVTARKVLVLLTGGDWDPQYESQWKSYAENLRNVPVNMYSFSFGSVPTQAQLQQVIPYNRDVFRVSSYDAMGSRPSDLVNAIRGVYADEPVDIAFLADSTSAVNWDLTRSFVKNIIDSMDISEQKGHVGFISYASKASLGFDFRGHGNVGYTKSGATQLIDAITQLGGDDRVINQGLDMATYMFSPRAGARDKSRKILIVISGGSWKTDSDLKTYRDRVLLGLKGSNIEIYTVGVGPDTTASQVRPFSYGRRYWFLSDSYDDLQNVAPRLIRSIRGQYTPPMDLALLVDSSSAVDWSGMQGLLKGYVGTRRISFDGDHVGIVYFASSGQVALPFPTSRDYNRTTVFKAIDDLKQQGGVDRRIDLGLQTVANDLFGPQKGARRDADQVLVVFTAGDWPSQYRSDWEKTATSLQQRGIAIYAYGIKPAAQQKQLESITRDKFMLDGYGALTPIPTGVTDAPRGMDIGFVIDASDSVDWNSMLNYVRFLVERLYRIAGSNVRFGIITYADTAIIRLPLGDSGNPENRILSTIQVIGLNKGHTGSSAGFISAMQMVPGFFSLKKGGRMGVRQILIVLSTSPWRNQQSLDWLQSVKTARNEGIEVYSVGTVPSRGLPQLASIVRNPVRDVIVLNSSYDVQDEASRTLLNDIFRGPLPPREKEVDWAYVVDSSDSVDWPSWRKYILDNALRYFKVSEDKYKVGLITYSDEARIAVPFNAREPWDVQINRTPKQGGSGRRVDLAFLRTRDLFTSQFGARNGARKVLVFFTSGPWPSQYRDTWKPIARQLQKEGVEIYAVGIGSSVDERQLNDMTEKTYKGNDLPSITPDLDYGTRTGEPGKKLTECQRRYDNAIRRYTPHAMIPQCRPDGSFLPRQCDISYCYCVDENGDERPNTRLNVRYGKPSCDETGIKPTACQAQQIRSQGFMMRGPECKPDGKFEEVQCKSLTKECWCVDASGLERTGSRTTKYLRCPQAGKSATSCEKRYQRRDPSEFIPRCTPDGSFEKTQCKDRQCFCVNANGDKIDQSNVLLTNGMPYCRAPRPVGNRALDVGIILDQTLALKADEWKDVLTFLKKIVNGLGVSSALDGTRVGLMRFSSRPYMSLYFNTIRDDILSPSTVNKFIDPIQQIQGDRRIDLALQKAARDLFTNRGGSRYNAKKVALLFTTGPQSTQQPLNTPLADAASQLKNVDVDVFAIGYGTSVKQSELEAIASRPSYVFMSQSASLPIISSQVIGRIVQGRTPSLDVAFLADSTAGVNWQKTLNAISNIIYSFDVSQSGTHIGFIPYSSSAPVAVSFPNPYVRPYNPTTVVQSINRVAQQGGSERRLDLAFQAASDELFTPQNRSRQAVKRVIILFINGKWPSEDSWTYLLTQLKNTGVEVYVITSDPSADTPDASRAASGEDNIFRTNSYSDVEDVVPKILLAVTKDPEVTMCQRYNNGNDQFVIPQRPGSKCTAHGAYEEIQCDDKSNECWCVDRIGYEIIGSRSTGSIKCPTKGGGLTPCQKEFSEKSRNWLLKGRQLPRCQPDGNYSKKQCFKSFCYCVNEDGVEIYGTRKNISEGDVMCGPDPTLTKCQHQRAEFASNPGRLGFIPRCKPNGNYEAEQCRGSVCYCVNINGIRIPGTDASIGQGRPKCKDPDDTLTKCERHVQKALIGGRSYVPRCKRDGTYEKVQCDGTNSLCWCVDKDGKRVPQIGQEGRARCVDQDSLTPCQRQQRDSWRNPVPGRAVPSCDPDGSYSKVQCFLSTCYCVDEIGNQIRGTSVNSLRDGLPNCDDPVKSPSHCQKKQAEAQLSSSLSPQVMCKPDGSYSDVQCDKSTEECWCVNGKGKEILGTRSLGVVKCAATAPLSPCQDRIKIAAGGNLALWNHVPYCLPNGGFQYAQCNAQNGNCWCVNINGLEYTETQSKKIPNCAFTVWYTPCQAQRQQVLGPTGIAPLGVFVPQCNADGSYNHTQCQSGGPLCWCVDGNGKEITGTRQPGNPNCDKPGDIASIPVELGFLFDGSGQVTEADFNAQIALAKDIADTFNITEGLAHIGAAAYSLNSKVQFTFINPLDGPNRTAQAVNELLDRTTHDGGAARLGQGLKIVDSDLFSPKGGSANVPKVLVVFVGSFQTKDGKQIPLPDAVSGLIAKGVEIISVGIGENIDPKELQSIATDPKSVFHQDAIDQLKRAVKEAALKKPPVPDDLPPTPCQLEVEKALQTPYSSDQFVPRCKRDGSFEDVQCSESTEECWCVDSLGVELRGTRSQDIVTCPGMGSDLTRCQQEYMEGRFRPLCTPEGAYEDVQCQGTACFCVNERGDEIAQSRTELPVKPNCTTSDQELTVCQHQYSRQTSNTPPVGALIPRCKPDGSYEDVQCRGSVCYCVDRRGKELRGTAVNIGMGTPQCKTPGKNLTLCQRQYQEYWKYPSMGRYVPRCKPDGSFDKVQCYGPYCFCTNQDGNRRGGSVILQSVTMPFGSDDCTDNEQVLTPCQKKQVDFFTSPPAAGKYFPRCTPEGLYVEVQCTVQNDECWCVHENGTEIPQSRTKGPIRCPKPDSAPTCPANQVQDTGYFAHFIPECDDDGDYKSVQCDYRYGYCWCSDNNGNPLPGTTVRGHPDCKVPKKLTICQHHLHQLSAYSGFTQTGAYVPECRSEDGHFKSLQCDRFSSVCFCVEQYYGYILAGSVGVQQQDCAKHGSKPPPFVPGFKVLPQLVGKAPCSRARKQALGALTLYVVGVYVPQCKPDGGFKTIQCNPSTEYCWCVDEAGREMPRTRVRGKAACDKANMTRCEMDSLRARGWQINGKSAAVFSPDCRPDGSYVPEQCDKSKGQCWCVDKKGNELVGTRGDGRRTCTSQAGETKCQEDGKRACDKDGAYAPRQCDNSTCWCVDRVGREIPRTRSVDNKENLKCDVTAGLPKCQKERQRSLGWNGKPAPGVFVPECDTSGNFKASQCHEASGFCWCVDAEGNEIARTRVRGRAICRPSVTKSPCQRERQRYLGWKGQVTGSYQPACNDDGRYEPVQCNGTHCWCVDTHGYELPGTLRLSLGINPQTPDCSKTPVYSANITTCQRWRSRILDLPGFPVPPGIFIPDCEPDGGFRPVQCSGSTGYCWCVTKAGFMIWKTSTRGRPTCDKKGPTKCVKEQQLVRALKSQNGNRKGFTLLCNLAGGYERMQCDASVGECWCVDKMGKEEPRTRVRGKKQYCDAPANLSPCLRELRRALGYTKVVIKGRFKPRCKTDGSYERMQCLETGAGKETCWCVDSDGKEIIGSRVLGKAYCDPDTVIPTMCQKERRLALGWDNKPKDGVFVPDCDSEGAYEPVQCLLSEGPCWCVNEDGKEIPGTRAENGKPADCPDFDYQGAKKQTRCLLDRARSLTLNVAPSNGNYIPKCKGDGSYDPVQCHVASNQCWCVDRYGNEIFGTRQTSGTPDCSDIDSKLTLCQRKRMDIIQAVSSFGHYVPTCSKDNSYENVQCHPSTGYCWCVDQNGNEWRGTRGKGRPLCDHTAGLTPCFKDRYDALGLDRVPPVGRFIPECTRSGEYKRLQCSASTGYCWCVDKNGQEIRGTRKRGNPPQCLKDGQLPRCLRERQFALGWHDVVVPGLFIPECTTDGKYEQIQCNPSSGFCWCSDSEGRAYTGTKVRGKPDCSNLQDDVSDCIKDQVQASVWSADFAIVFSPECNKDGSFKTVQCQKSTGYCWCVDRRGNELWGTRIKGQPDCSKISGKKTTCEMESSEGSQVQQTRFQFTRFIPLCDRYGGYRNVQCGPLGECWCVDRYGNELPRTKIKGVPHCGQDAGLKRCQKERLAALALRGTVPPNAFVPHCKNDGEFKPVQCAPTGDECWCVDRNGRPIPRTMSTGQLSCADPANLTDCQLDRLHAAGRPGQFQPECTNDGQYKPVQCENGICWCVDRFGNEIYGTKTYGAPQSKCPDRSTPGVKTTCQKERQIRQLQPVVSMKMPLQFLRPSGPWWSMVRCDDNGGYRPVQCHRGTPVCWCVDRYGREIPRTRLSGTPTCEPTAGLTMCQKERQAALGWRGIPAVGKFVPLCRPGGEYQDVQCSPSTGFCWCVDKNGIEKQGTRTRGAPSCGLMAHLTKCQKERRTALGPVGNAPPGRFAPECDSKGQYIRAQCYTATGYCWCVDSLGRELPGTRKKGRVNCPDKDRKNCNYETKRLVTSGISDKPLPECDRQGNYKKVQCSYVWELNECWCADSKGNAYWNTSVMNGVPDCSEGVLNKLPTECQKRRDDALNFRTVDIDINRDVPQCKPDGSYDDVQCSATTGRCWCVYYNDMPIPGTETDAKPYCPPTAGLTPCLAERINAEGYTGSTLPGRYSPDCDRDGNYKPLQCHFASAVCWCVDSQGQEIPGTRGKGRKQCPIPGVQQTKCQDQRERALQNGVIGSFIPKCTEDGSFEKIQCHGSVCYCVDKDGNEISGTKTSLPDTPNCLVPKPTDEDPTKSSCEEKYRQAMENYNIGTFVPHCKPDGRYEEVQCGAGWDYCWCVDSIGREISGTRRKGWPQCAPSTGVDVAFVIDYATTPDTIAKLSTFVSSVIDGLDVSPTGANVALITYGNNATIVFSFNALQGKQVNRDEVKILVDTATQMTRSARIDRALELADKQLFTTEAGSRPGVPKFLILVSLNTTEDPDQTPLIKASQGVKSRGIRVFSIGIKPYVNQRDLEDTTIKPSDVYIIPLDELPSTGRRVADTINGFVDDPGRQTDMTAAADIGILIASSPQTTPTKWSSILDDVNSMVDSFTVSPRGTHLSVATAAKVPKVALRFNTLKGSDYNLNEVKRRISQIPYEEVNDTRIDLGLQETADVMFTEQSGMRSEASKFLVVISDGEQSKDPQAIPLASAAQKVKDKDVEVFAFSTKPRQDTNADDLLTIASGNDNVYFVAPDDPAPAITTKITQKVKSRVRERNYPVDIAFLIGSSRTTTQAHWRTTLDFVKSIADRFPVSEWGTRMALISFDTSPRVEFSFRELTGPQLNNYEVRRLIDRAEYKNGPTRIDRALKLANTYLFTQAGGSRRNAMKILFLITDSGQAPDQRPSTRLNQVSLPLKDKGVSIYALGIGDGVPEKDLSDVVSRPQNVFRPVNSANDLPQRRGTVVDAWNTYLRDRWVGVDIGFVVEASDNVTPQMWRYFKDLVKRTVDRYHVAPRAANIGMIAYGNTAYEWFNFNTLPDEILNNYEVKRLVDGATLRGGTPRIDRGLQMAETSLFTEAKGMRRWVPKFLFVITASIQSRYPDRYTPLATASQGLKDRGVRVYVLGVEPNVDDQEQIDIASRPQNVYRAPLDRLPSFGPRLWNNWREYIRNRGLYPAADVAFLLGSSPRTTPQTWNAFQTFAKTVVDVLGASPDGIHYSAIAFNSEPRVTFRFNTIQRPQYTRDNVKRLIDDMRYTRGNTRIDKAMALANTVLFTSQSGMRRDVPRMIIVLVDGPQDRDVISYTPLIRASQPLRDRDIFIYAVGVRPYSPEKELKDLTSDWSRVFFYSIDELPRRTPQVLNGFYDYWRNRLRPRDPTDTKCRQQYRTALTNYVVGRYVPRCRPDGSYEPLQCQSSVCFCVDRYGREIPGSRKSAYSPPNCVKFVNPPTECQQKYKKAVAQRLYAKGAYIPRCLPDGTYDEVQCGGGYCWCLSKSGSAVDATRGWPSCAIGGKPQTPCQRQYQKAHTFPYSGTYVPHCTPDGKYFPVQCEGSVCFCVDDQGTELKKTAKLLPSYPSCDATPDLPLSPCERERKSATDKHVVGRWVPQCQEDGSYYPVQCTTGYDCWCVDDNGREIQGSRRRGWPDCDQPEKRQPKCRRHFKAALLRLLPGRFVPRCKADGSYDPTQCAGSVCLCVDSRGIAIPGTSKARFKQQNCESQGWRLTTCQRHFQQASRSSSVYTPKCRPDGRYKDVQCYGSTCFCVGRNGLDLGLNRTLLPQLPTCPLTPDSDPPSRPQTPCERRRNAALRSPDTFAPFCTPDGSFDPVQCRGLMCYCVDRDGKTIEGTDIPRPYRPECYGPKPSKCQEAYLSALRRYLPGRFLPRCTSDGKFEPVQLFGPDAYCVNAEGNEIPGTRVIRPFKPNCFSDKPGRCPAPWLGLDGKCDKMGDLCRRDNGCPDDQKCCFNGCQNECVAKDPNEKYGGICPIPMDVTFIIDSSGSLGRRNWLLLLSFVQSIVRLFGVSSSGTHVALIPFSTDARVVLKFNTLTGSLLSVAEVNRQVAGLRWQRGFTRIDKAMELADKEVLTYAAGMRNVPRGAAVFALGIGPNVEVSELGKIASNPENVVTIDSFEDLTDKVKDFRDGFCKAPLPATTTAPPITTPADPCTTVGCNAPYNIGCKNVNNTAECICPDCPDTVSPVCTSDHVQDRSECLTKRQSCESGEMVTVGKNGPCDKECSPIVDIGFVIDSSGSIGRRNWARMKRFLKAMVSKLDISPSNTHISAIAYSNNPKVVYRFNNRQETNDVNAAFDGMRWQRGFTYTDKAILLAESDLY</sequence>
<dbReference type="Gene3D" id="3.40.50.410">
    <property type="entry name" value="von Willebrand factor, type A domain"/>
    <property type="match status" value="18"/>
</dbReference>
<feature type="disulfide bond" evidence="5">
    <location>
        <begin position="3436"/>
        <end position="3443"/>
    </location>
</feature>
<keyword evidence="2" id="KW-0964">Secreted</keyword>
<feature type="domain" description="Thyroglobulin type-1" evidence="8">
    <location>
        <begin position="373"/>
        <end position="435"/>
    </location>
</feature>
<feature type="domain" description="WAP" evidence="9">
    <location>
        <begin position="51"/>
        <end position="100"/>
    </location>
</feature>
<feature type="disulfide bond" evidence="5">
    <location>
        <begin position="4139"/>
        <end position="4146"/>
    </location>
</feature>
<feature type="domain" description="Kazal-like" evidence="10">
    <location>
        <begin position="7498"/>
        <end position="7544"/>
    </location>
</feature>
<feature type="domain" description="Thyroglobulin type-1" evidence="8">
    <location>
        <begin position="5631"/>
        <end position="5693"/>
    </location>
</feature>
<feature type="domain" description="Thyroglobulin type-1" evidence="8">
    <location>
        <begin position="5116"/>
        <end position="5192"/>
    </location>
</feature>
<dbReference type="CDD" id="cd00199">
    <property type="entry name" value="WAP"/>
    <property type="match status" value="2"/>
</dbReference>
<proteinExistence type="predicted"/>
<feature type="domain" description="VWFA" evidence="7">
    <location>
        <begin position="2464"/>
        <end position="2639"/>
    </location>
</feature>
<feature type="domain" description="Thyroglobulin type-1" evidence="8">
    <location>
        <begin position="3062"/>
        <end position="3125"/>
    </location>
</feature>
<dbReference type="InterPro" id="IPR002350">
    <property type="entry name" value="Kazal_dom"/>
</dbReference>
<feature type="domain" description="VWFA" evidence="7">
    <location>
        <begin position="5898"/>
        <end position="6085"/>
    </location>
</feature>
<dbReference type="PROSITE" id="PS51390">
    <property type="entry name" value="WAP"/>
    <property type="match status" value="2"/>
</dbReference>
<feature type="disulfide bond" evidence="5">
    <location>
        <begin position="4585"/>
        <end position="4592"/>
    </location>
</feature>
<feature type="disulfide bond" evidence="5">
    <location>
        <begin position="3779"/>
        <end position="3786"/>
    </location>
</feature>
<dbReference type="SUPFAM" id="SSF53300">
    <property type="entry name" value="vWA-like"/>
    <property type="match status" value="18"/>
</dbReference>
<feature type="region of interest" description="Disordered" evidence="6">
    <location>
        <begin position="7095"/>
        <end position="7115"/>
    </location>
</feature>
<gene>
    <name evidence="11" type="primary">Col6a4</name>
    <name evidence="11" type="ORF">AWC38_SpisGene20024</name>
</gene>
<feature type="disulfide bond" evidence="5">
    <location>
        <begin position="2683"/>
        <end position="2690"/>
    </location>
</feature>
<evidence type="ECO:0000313" key="12">
    <source>
        <dbReference type="Proteomes" id="UP000225706"/>
    </source>
</evidence>
<evidence type="ECO:0000256" key="4">
    <source>
        <dbReference type="ARBA" id="ARBA00023157"/>
    </source>
</evidence>
<feature type="disulfide bond" evidence="5">
    <location>
        <begin position="5306"/>
        <end position="5313"/>
    </location>
</feature>
<feature type="domain" description="Thyroglobulin type-1" evidence="8">
    <location>
        <begin position="7035"/>
        <end position="7095"/>
    </location>
</feature>
<feature type="domain" description="Thyroglobulin type-1" evidence="8">
    <location>
        <begin position="444"/>
        <end position="507"/>
    </location>
</feature>
<feature type="domain" description="Thyroglobulin type-1" evidence="8">
    <location>
        <begin position="4905"/>
        <end position="4970"/>
    </location>
</feature>
<feature type="domain" description="VWFA" evidence="7">
    <location>
        <begin position="955"/>
        <end position="1117"/>
    </location>
</feature>
<dbReference type="Pfam" id="PF00095">
    <property type="entry name" value="WAP"/>
    <property type="match status" value="2"/>
</dbReference>
<feature type="domain" description="Thyroglobulin type-1" evidence="8">
    <location>
        <begin position="5047"/>
        <end position="5107"/>
    </location>
</feature>
<feature type="domain" description="Thyroglobulin type-1" evidence="8">
    <location>
        <begin position="2995"/>
        <end position="3056"/>
    </location>
</feature>
<feature type="domain" description="VWFA" evidence="7">
    <location>
        <begin position="7300"/>
        <end position="7414"/>
    </location>
</feature>
<feature type="domain" description="Thyroglobulin type-1" evidence="8">
    <location>
        <begin position="4548"/>
        <end position="4614"/>
    </location>
</feature>
<feature type="disulfide bond" evidence="5">
    <location>
        <begin position="5522"/>
        <end position="5529"/>
    </location>
</feature>
<feature type="disulfide bond" evidence="5">
    <location>
        <begin position="4656"/>
        <end position="4663"/>
    </location>
</feature>
<feature type="disulfide bond" evidence="5">
    <location>
        <begin position="5235"/>
        <end position="5242"/>
    </location>
</feature>
<feature type="domain" description="VWFA" evidence="7">
    <location>
        <begin position="1885"/>
        <end position="2033"/>
    </location>
</feature>
<feature type="domain" description="Thyroglobulin type-1" evidence="8">
    <location>
        <begin position="5413"/>
        <end position="5479"/>
    </location>
</feature>
<dbReference type="CDD" id="cd00191">
    <property type="entry name" value="TY"/>
    <property type="match status" value="54"/>
</dbReference>
<feature type="domain" description="Thyroglobulin type-1" evidence="8">
    <location>
        <begin position="3604"/>
        <end position="3671"/>
    </location>
</feature>
<feature type="domain" description="WAP" evidence="9">
    <location>
        <begin position="7236"/>
        <end position="7286"/>
    </location>
</feature>
<feature type="domain" description="Thyroglobulin type-1" evidence="8">
    <location>
        <begin position="3989"/>
        <end position="4039"/>
    </location>
</feature>
<feature type="disulfide bond" evidence="5">
    <location>
        <begin position="3097"/>
        <end position="3104"/>
    </location>
</feature>
<feature type="disulfide bond" evidence="5">
    <location>
        <begin position="3860"/>
        <end position="3880"/>
    </location>
</feature>
<dbReference type="SMART" id="SM00211">
    <property type="entry name" value="TY"/>
    <property type="match status" value="56"/>
</dbReference>
<dbReference type="Gene3D" id="4.10.75.10">
    <property type="entry name" value="Elafin-like"/>
    <property type="match status" value="2"/>
</dbReference>
<dbReference type="InterPro" id="IPR008197">
    <property type="entry name" value="WAP_dom"/>
</dbReference>
<comment type="subcellular location">
    <subcellularLocation>
        <location evidence="1">Secreted</location>
    </subcellularLocation>
</comment>
<dbReference type="Gene3D" id="3.30.60.30">
    <property type="match status" value="1"/>
</dbReference>
<dbReference type="PROSITE" id="PS51465">
    <property type="entry name" value="KAZAL_2"/>
    <property type="match status" value="1"/>
</dbReference>
<name>A0A2B4RH85_STYPI</name>
<dbReference type="InterPro" id="IPR036857">
    <property type="entry name" value="Thyroglobulin_1_sf"/>
</dbReference>
<evidence type="ECO:0000259" key="8">
    <source>
        <dbReference type="PROSITE" id="PS51162"/>
    </source>
</evidence>
<feature type="domain" description="VWFA" evidence="7">
    <location>
        <begin position="6493"/>
        <end position="6681"/>
    </location>
</feature>
<dbReference type="GO" id="GO:0007160">
    <property type="term" value="P:cell-matrix adhesion"/>
    <property type="evidence" value="ECO:0007669"/>
    <property type="project" value="TreeGrafter"/>
</dbReference>
<feature type="disulfide bond" evidence="5">
    <location>
        <begin position="4507"/>
        <end position="4514"/>
    </location>
</feature>
<feature type="domain" description="Thyroglobulin type-1" evidence="8">
    <location>
        <begin position="5485"/>
        <end position="5560"/>
    </location>
</feature>
<feature type="domain" description="Thyroglobulin type-1" evidence="8">
    <location>
        <begin position="4102"/>
        <end position="4176"/>
    </location>
</feature>
<feature type="disulfide bond" evidence="5">
    <location>
        <begin position="5384"/>
        <end position="5404"/>
    </location>
</feature>
<feature type="domain" description="Thyroglobulin type-1" evidence="8">
    <location>
        <begin position="2132"/>
        <end position="2201"/>
    </location>
</feature>
<feature type="domain" description="Thyroglobulin type-1" evidence="8">
    <location>
        <begin position="3813"/>
        <end position="3880"/>
    </location>
</feature>
<feature type="disulfide bond" evidence="5">
    <location>
        <begin position="3940"/>
        <end position="3947"/>
    </location>
</feature>
<feature type="domain" description="Thyroglobulin type-1" evidence="8">
    <location>
        <begin position="3471"/>
        <end position="3526"/>
    </location>
</feature>
<evidence type="ECO:0000256" key="1">
    <source>
        <dbReference type="ARBA" id="ARBA00004613"/>
    </source>
</evidence>
<feature type="domain" description="Thyroglobulin type-1" evidence="8">
    <location>
        <begin position="6898"/>
        <end position="6969"/>
    </location>
</feature>
<evidence type="ECO:0000259" key="10">
    <source>
        <dbReference type="PROSITE" id="PS51465"/>
    </source>
</evidence>
<dbReference type="GO" id="GO:0005604">
    <property type="term" value="C:basement membrane"/>
    <property type="evidence" value="ECO:0007669"/>
    <property type="project" value="TreeGrafter"/>
</dbReference>
<feature type="disulfide bond" evidence="5">
    <location>
        <begin position="3851"/>
        <end position="3858"/>
    </location>
</feature>
<feature type="domain" description="Thyroglobulin type-1" evidence="8">
    <location>
        <begin position="7108"/>
        <end position="7168"/>
    </location>
</feature>
<evidence type="ECO:0000256" key="6">
    <source>
        <dbReference type="SAM" id="MobiDB-lite"/>
    </source>
</evidence>
<organism evidence="11 12">
    <name type="scientific">Stylophora pistillata</name>
    <name type="common">Smooth cauliflower coral</name>
    <dbReference type="NCBI Taxonomy" id="50429"/>
    <lineage>
        <taxon>Eukaryota</taxon>
        <taxon>Metazoa</taxon>
        <taxon>Cnidaria</taxon>
        <taxon>Anthozoa</taxon>
        <taxon>Hexacorallia</taxon>
        <taxon>Scleractinia</taxon>
        <taxon>Astrocoeniina</taxon>
        <taxon>Pocilloporidae</taxon>
        <taxon>Stylophora</taxon>
    </lineage>
</organism>
<dbReference type="SMART" id="SM00327">
    <property type="entry name" value="VWA"/>
    <property type="match status" value="17"/>
</dbReference>
<feature type="domain" description="Thyroglobulin type-1" evidence="8">
    <location>
        <begin position="3747"/>
        <end position="3807"/>
    </location>
</feature>
<feature type="domain" description="Thyroglobulin type-1" evidence="8">
    <location>
        <begin position="2924"/>
        <end position="2988"/>
    </location>
</feature>
<evidence type="ECO:0000259" key="7">
    <source>
        <dbReference type="PROSITE" id="PS50234"/>
    </source>
</evidence>
<feature type="disulfide bond" evidence="5">
    <location>
        <begin position="5451"/>
        <end position="5458"/>
    </location>
</feature>